<dbReference type="GO" id="GO:0009380">
    <property type="term" value="C:excinuclease repair complex"/>
    <property type="evidence" value="ECO:0007669"/>
    <property type="project" value="InterPro"/>
</dbReference>
<dbReference type="PROSITE" id="PS51194">
    <property type="entry name" value="HELICASE_CTER"/>
    <property type="match status" value="1"/>
</dbReference>
<dbReference type="InterPro" id="IPR001650">
    <property type="entry name" value="Helicase_C-like"/>
</dbReference>
<evidence type="ECO:0000256" key="13">
    <source>
        <dbReference type="HAMAP-Rule" id="MF_00204"/>
    </source>
</evidence>
<dbReference type="HAMAP" id="MF_00204">
    <property type="entry name" value="UvrB"/>
    <property type="match status" value="1"/>
</dbReference>
<dbReference type="GO" id="GO:0003677">
    <property type="term" value="F:DNA binding"/>
    <property type="evidence" value="ECO:0007669"/>
    <property type="project" value="UniProtKB-UniRule"/>
</dbReference>
<name>A0A285PGK5_9HYPH</name>
<dbReference type="InterPro" id="IPR004807">
    <property type="entry name" value="UvrB"/>
</dbReference>
<comment type="subunit">
    <text evidence="11 13 14">Forms a heterotetramer with UvrA during the search for lesions. Interacts with UvrC in an incision complex.</text>
</comment>
<feature type="compositionally biased region" description="Basic residues" evidence="16">
    <location>
        <begin position="100"/>
        <end position="111"/>
    </location>
</feature>
<dbReference type="InterPro" id="IPR024759">
    <property type="entry name" value="UvrB_YAD/RRR_dom"/>
</dbReference>
<dbReference type="CDD" id="cd18790">
    <property type="entry name" value="SF2_C_UvrB"/>
    <property type="match status" value="1"/>
</dbReference>
<evidence type="ECO:0000256" key="8">
    <source>
        <dbReference type="ARBA" id="ARBA00022881"/>
    </source>
</evidence>
<dbReference type="Gene3D" id="4.10.860.10">
    <property type="entry name" value="UVR domain"/>
    <property type="match status" value="1"/>
</dbReference>
<dbReference type="InterPro" id="IPR014001">
    <property type="entry name" value="Helicase_ATP-bd"/>
</dbReference>
<dbReference type="PANTHER" id="PTHR24029:SF0">
    <property type="entry name" value="UVRABC SYSTEM PROTEIN B"/>
    <property type="match status" value="1"/>
</dbReference>
<accession>A0A285PGK5</accession>
<dbReference type="GO" id="GO:0006289">
    <property type="term" value="P:nucleotide-excision repair"/>
    <property type="evidence" value="ECO:0007669"/>
    <property type="project" value="UniProtKB-UniRule"/>
</dbReference>
<feature type="domain" description="UVR" evidence="17">
    <location>
        <begin position="778"/>
        <end position="813"/>
    </location>
</feature>
<evidence type="ECO:0000259" key="18">
    <source>
        <dbReference type="PROSITE" id="PS51192"/>
    </source>
</evidence>
<dbReference type="GO" id="GO:0009432">
    <property type="term" value="P:SOS response"/>
    <property type="evidence" value="ECO:0007669"/>
    <property type="project" value="UniProtKB-UniRule"/>
</dbReference>
<dbReference type="Gene3D" id="3.40.50.300">
    <property type="entry name" value="P-loop containing nucleotide triphosphate hydrolases"/>
    <property type="match status" value="3"/>
</dbReference>
<dbReference type="Gene3D" id="6.10.140.240">
    <property type="match status" value="1"/>
</dbReference>
<evidence type="ECO:0000259" key="19">
    <source>
        <dbReference type="PROSITE" id="PS51194"/>
    </source>
</evidence>
<comment type="function">
    <text evidence="13">The UvrABC repair system catalyzes the recognition and processing of DNA lesions. A damage recognition complex composed of 2 UvrA and 2 UvrB subunits scans DNA for abnormalities. Upon binding of the UvrA(2)B(2) complex to a putative damaged site, the DNA wraps around one UvrB monomer. DNA wrap is dependent on ATP binding by UvrB and probably causes local melting of the DNA helix, facilitating insertion of UvrB beta-hairpin between the DNA strands. Then UvrB probes one DNA strand for the presence of a lesion. If a lesion is found the UvrA subunits dissociate and the UvrB-DNA preincision complex is formed. This complex is subsequently bound by UvrC and the second UvrB is released. If no lesion is found, the DNA wraps around the other UvrB subunit that will check the other stand for damage.</text>
</comment>
<dbReference type="EMBL" id="OBEL01000006">
    <property type="protein sequence ID" value="SNZ20842.1"/>
    <property type="molecule type" value="Genomic_DNA"/>
</dbReference>
<evidence type="ECO:0000256" key="1">
    <source>
        <dbReference type="ARBA" id="ARBA00004496"/>
    </source>
</evidence>
<evidence type="ECO:0000256" key="16">
    <source>
        <dbReference type="SAM" id="MobiDB-lite"/>
    </source>
</evidence>
<dbReference type="NCBIfam" id="NF003673">
    <property type="entry name" value="PRK05298.1"/>
    <property type="match status" value="1"/>
</dbReference>
<evidence type="ECO:0000256" key="4">
    <source>
        <dbReference type="ARBA" id="ARBA00022741"/>
    </source>
</evidence>
<feature type="region of interest" description="Disordered" evidence="16">
    <location>
        <begin position="1"/>
        <end position="119"/>
    </location>
</feature>
<keyword evidence="9 13" id="KW-0234">DNA repair</keyword>
<dbReference type="Pfam" id="PF02151">
    <property type="entry name" value="UVR"/>
    <property type="match status" value="1"/>
</dbReference>
<feature type="compositionally biased region" description="Basic and acidic residues" evidence="16">
    <location>
        <begin position="62"/>
        <end position="71"/>
    </location>
</feature>
<dbReference type="PANTHER" id="PTHR24029">
    <property type="entry name" value="UVRABC SYSTEM PROTEIN B"/>
    <property type="match status" value="1"/>
</dbReference>
<dbReference type="Pfam" id="PF04851">
    <property type="entry name" value="ResIII"/>
    <property type="match status" value="1"/>
</dbReference>
<keyword evidence="7 13" id="KW-0067">ATP-binding</keyword>
<feature type="short sequence motif" description="Beta-hairpin" evidence="13">
    <location>
        <begin position="245"/>
        <end position="268"/>
    </location>
</feature>
<evidence type="ECO:0000256" key="12">
    <source>
        <dbReference type="ARBA" id="ARBA00029504"/>
    </source>
</evidence>
<dbReference type="Proteomes" id="UP000219439">
    <property type="component" value="Unassembled WGS sequence"/>
</dbReference>
<keyword evidence="8 13" id="KW-0267">Excision nuclease</keyword>
<feature type="domain" description="Helicase ATP-binding" evidence="18">
    <location>
        <begin position="179"/>
        <end position="325"/>
    </location>
</feature>
<evidence type="ECO:0000256" key="14">
    <source>
        <dbReference type="RuleBase" id="RU003587"/>
    </source>
</evidence>
<evidence type="ECO:0000256" key="2">
    <source>
        <dbReference type="ARBA" id="ARBA00008533"/>
    </source>
</evidence>
<keyword evidence="10 13" id="KW-0742">SOS response</keyword>
<feature type="domain" description="Helicase C-terminal" evidence="19">
    <location>
        <begin position="584"/>
        <end position="750"/>
    </location>
</feature>
<dbReference type="InterPro" id="IPR036876">
    <property type="entry name" value="UVR_dom_sf"/>
</dbReference>
<comment type="domain">
    <text evidence="13">The beta-hairpin motif is involved in DNA binding.</text>
</comment>
<evidence type="ECO:0000313" key="20">
    <source>
        <dbReference type="EMBL" id="SNZ20842.1"/>
    </source>
</evidence>
<evidence type="ECO:0000256" key="15">
    <source>
        <dbReference type="SAM" id="Coils"/>
    </source>
</evidence>
<keyword evidence="6 13" id="KW-0228">DNA excision</keyword>
<comment type="similarity">
    <text evidence="2 13 14">Belongs to the UvrB family.</text>
</comment>
<proteinExistence type="inferred from homology"/>
<comment type="subcellular location">
    <subcellularLocation>
        <location evidence="1 13 14">Cytoplasm</location>
    </subcellularLocation>
</comment>
<keyword evidence="3 13" id="KW-0963">Cytoplasm</keyword>
<evidence type="ECO:0000256" key="7">
    <source>
        <dbReference type="ARBA" id="ARBA00022840"/>
    </source>
</evidence>
<dbReference type="InterPro" id="IPR027417">
    <property type="entry name" value="P-loop_NTPase"/>
</dbReference>
<feature type="coiled-coil region" evidence="15">
    <location>
        <begin position="410"/>
        <end position="437"/>
    </location>
</feature>
<dbReference type="Pfam" id="PF00271">
    <property type="entry name" value="Helicase_C"/>
    <property type="match status" value="1"/>
</dbReference>
<dbReference type="NCBIfam" id="TIGR00631">
    <property type="entry name" value="uvrb"/>
    <property type="match status" value="1"/>
</dbReference>
<evidence type="ECO:0000313" key="21">
    <source>
        <dbReference type="Proteomes" id="UP000219439"/>
    </source>
</evidence>
<dbReference type="Pfam" id="PF12344">
    <property type="entry name" value="UvrB"/>
    <property type="match status" value="1"/>
</dbReference>
<keyword evidence="21" id="KW-1185">Reference proteome</keyword>
<dbReference type="InterPro" id="IPR001943">
    <property type="entry name" value="UVR_dom"/>
</dbReference>
<dbReference type="InterPro" id="IPR006935">
    <property type="entry name" value="Helicase/UvrB_N"/>
</dbReference>
<feature type="binding site" evidence="13">
    <location>
        <begin position="192"/>
        <end position="199"/>
    </location>
    <ligand>
        <name>ATP</name>
        <dbReference type="ChEBI" id="CHEBI:30616"/>
    </ligand>
</feature>
<dbReference type="GO" id="GO:0009381">
    <property type="term" value="F:excinuclease ABC activity"/>
    <property type="evidence" value="ECO:0007669"/>
    <property type="project" value="UniProtKB-UniRule"/>
</dbReference>
<protein>
    <recommendedName>
        <fullName evidence="12 13">UvrABC system protein B</fullName>
        <shortName evidence="13">Protein UvrB</shortName>
    </recommendedName>
    <alternativeName>
        <fullName evidence="13">Excinuclease ABC subunit B</fullName>
    </alternativeName>
</protein>
<dbReference type="AlphaFoldDB" id="A0A285PGK5"/>
<organism evidence="20 21">
    <name type="scientific">Cohaesibacter gelatinilyticus</name>
    <dbReference type="NCBI Taxonomy" id="372072"/>
    <lineage>
        <taxon>Bacteria</taxon>
        <taxon>Pseudomonadati</taxon>
        <taxon>Pseudomonadota</taxon>
        <taxon>Alphaproteobacteria</taxon>
        <taxon>Hyphomicrobiales</taxon>
        <taxon>Cohaesibacteraceae</taxon>
    </lineage>
</organism>
<dbReference type="RefSeq" id="WP_097155226.1">
    <property type="nucleotide sequence ID" value="NZ_OBEL01000006.1"/>
</dbReference>
<dbReference type="OrthoDB" id="9806651at2"/>
<keyword evidence="5 13" id="KW-0227">DNA damage</keyword>
<gene>
    <name evidence="13" type="primary">uvrB</name>
    <name evidence="20" type="ORF">SAMN06265368_3953</name>
</gene>
<dbReference type="InterPro" id="IPR041471">
    <property type="entry name" value="UvrB_inter"/>
</dbReference>
<keyword evidence="4 13" id="KW-0547">Nucleotide-binding</keyword>
<dbReference type="GO" id="GO:0005524">
    <property type="term" value="F:ATP binding"/>
    <property type="evidence" value="ECO:0007669"/>
    <property type="project" value="UniProtKB-UniRule"/>
</dbReference>
<dbReference type="SMART" id="SM00487">
    <property type="entry name" value="DEXDc"/>
    <property type="match status" value="1"/>
</dbReference>
<dbReference type="SMART" id="SM00490">
    <property type="entry name" value="HELICc"/>
    <property type="match status" value="1"/>
</dbReference>
<evidence type="ECO:0000256" key="3">
    <source>
        <dbReference type="ARBA" id="ARBA00022490"/>
    </source>
</evidence>
<dbReference type="PROSITE" id="PS50151">
    <property type="entry name" value="UVR"/>
    <property type="match status" value="1"/>
</dbReference>
<dbReference type="SUPFAM" id="SSF46600">
    <property type="entry name" value="C-terminal UvrC-binding domain of UvrB"/>
    <property type="match status" value="1"/>
</dbReference>
<evidence type="ECO:0000256" key="6">
    <source>
        <dbReference type="ARBA" id="ARBA00022769"/>
    </source>
</evidence>
<evidence type="ECO:0000259" key="17">
    <source>
        <dbReference type="PROSITE" id="PS50151"/>
    </source>
</evidence>
<dbReference type="SUPFAM" id="SSF52540">
    <property type="entry name" value="P-loop containing nucleoside triphosphate hydrolases"/>
    <property type="match status" value="2"/>
</dbReference>
<feature type="coiled-coil region" evidence="15">
    <location>
        <begin position="774"/>
        <end position="801"/>
    </location>
</feature>
<keyword evidence="15" id="KW-0175">Coiled coil</keyword>
<evidence type="ECO:0000256" key="9">
    <source>
        <dbReference type="ARBA" id="ARBA00023204"/>
    </source>
</evidence>
<dbReference type="GO" id="GO:0016887">
    <property type="term" value="F:ATP hydrolysis activity"/>
    <property type="evidence" value="ECO:0007669"/>
    <property type="project" value="InterPro"/>
</dbReference>
<evidence type="ECO:0000256" key="5">
    <source>
        <dbReference type="ARBA" id="ARBA00022763"/>
    </source>
</evidence>
<dbReference type="CDD" id="cd17916">
    <property type="entry name" value="DEXHc_UvrB"/>
    <property type="match status" value="1"/>
</dbReference>
<dbReference type="GO" id="GO:0005737">
    <property type="term" value="C:cytoplasm"/>
    <property type="evidence" value="ECO:0007669"/>
    <property type="project" value="UniProtKB-SubCell"/>
</dbReference>
<evidence type="ECO:0000256" key="11">
    <source>
        <dbReference type="ARBA" id="ARBA00026033"/>
    </source>
</evidence>
<sequence length="884" mass="98873">MASKKDSNSGKTTKPDGMGEAPQAAFEGVPLSDSISSWADEIAQSVETKTTPPAKPKRTRKAKPDDKDVTARQKAAGGQNPVAGLDISLEKAEELERVTKERKKAQKKKKSSDRSGVTETVTALEKLIEHGRPEFMDAEPWRPHRPDRPEKSEGGVSFDLVTEFEPSGDQPTAIADLVEGVKDGEATQVLLGVTGSGKTFTMAQIIAKTQRPALILAPNKTLAAQLYGEFKSFFPNNAVEYFVSYYDYYQPEAYVPRTDTFIEKDSSVNEQIDRMRHSATRAVLERDDVIIVASVSCIYGIGSVETYTEMSFKIEVGDQIDQRQLMADLVALQYRRNDQAFQRGNFRVRGDIIEIFPAHYEDRAWRVSMFGDEIEEIMEFDPLTGKKAGELEFVKLYANSHYVTPRPTLNQAIKSIKKEMAERIEELNAHGRLLEAQRLEQRCRFDLEMMEATGACAGIENYSRYLTGRLPGEPPPTLFEYLPDNALIFIDESHVTIGQLGAMYRGDFRRKATLAEYGFRLPSCMDNRPLRFEEWDAMRPQTVAVSATPGKWEMEETGGVFAEQVIRPTGLIDPVIEIRPATTQVDDLLGEVKEKAAAGFRTLVTTLTKRMAEDLTEYLHEQGVRVRYMHSDVDTLERIEIIRDLRLGAFDVLIGINLLREGLDIPECGLVAILDADKEGFLRSETSLIQTIGRAARNADGKVILYADRMTGSMERAIGETNRRREKQTAYNEEHGITPQTVKKNIGDILGSVYEGDHVTVDKGMAEEGPASIGHNLEAHIEDLENRMKEAAGNLEFEEAARLRDEVKRLRETELAIADDPLARQSSIENQAGSYKGDKKYGKSANLPKGTRIQEPDLDDMGPGTDRTIPKGGRSYPKPKRRKT</sequence>
<dbReference type="Pfam" id="PF17757">
    <property type="entry name" value="UvrB_inter"/>
    <property type="match status" value="1"/>
</dbReference>
<feature type="region of interest" description="Disordered" evidence="16">
    <location>
        <begin position="827"/>
        <end position="884"/>
    </location>
</feature>
<feature type="compositionally biased region" description="Basic and acidic residues" evidence="16">
    <location>
        <begin position="88"/>
        <end position="99"/>
    </location>
</feature>
<evidence type="ECO:0000256" key="10">
    <source>
        <dbReference type="ARBA" id="ARBA00023236"/>
    </source>
</evidence>
<dbReference type="PROSITE" id="PS51192">
    <property type="entry name" value="HELICASE_ATP_BIND_1"/>
    <property type="match status" value="1"/>
</dbReference>
<reference evidence="20 21" key="1">
    <citation type="submission" date="2017-09" db="EMBL/GenBank/DDBJ databases">
        <authorList>
            <person name="Ehlers B."/>
            <person name="Leendertz F.H."/>
        </authorList>
    </citation>
    <scope>NUCLEOTIDE SEQUENCE [LARGE SCALE GENOMIC DNA]</scope>
    <source>
        <strain evidence="20 21">DSM 18289</strain>
    </source>
</reference>